<evidence type="ECO:0000256" key="4">
    <source>
        <dbReference type="ARBA" id="ARBA00022692"/>
    </source>
</evidence>
<dbReference type="InterPro" id="IPR007498">
    <property type="entry name" value="PqiA-like"/>
</dbReference>
<feature type="transmembrane region" description="Helical" evidence="7">
    <location>
        <begin position="154"/>
        <end position="174"/>
    </location>
</feature>
<evidence type="ECO:0000313" key="9">
    <source>
        <dbReference type="Proteomes" id="UP001617427"/>
    </source>
</evidence>
<dbReference type="Proteomes" id="UP001617427">
    <property type="component" value="Unassembled WGS sequence"/>
</dbReference>
<dbReference type="PANTHER" id="PTHR30462:SF3">
    <property type="entry name" value="INTERMEMBRANE TRANSPORT PROTEIN PQIA"/>
    <property type="match status" value="1"/>
</dbReference>
<feature type="transmembrane region" description="Helical" evidence="7">
    <location>
        <begin position="180"/>
        <end position="199"/>
    </location>
</feature>
<evidence type="ECO:0000256" key="1">
    <source>
        <dbReference type="ARBA" id="ARBA00004533"/>
    </source>
</evidence>
<evidence type="ECO:0000256" key="2">
    <source>
        <dbReference type="ARBA" id="ARBA00022475"/>
    </source>
</evidence>
<protein>
    <submittedName>
        <fullName evidence="8">Paraquat-inducible protein A</fullName>
    </submittedName>
</protein>
<dbReference type="EMBL" id="JBIUZV010000004">
    <property type="protein sequence ID" value="MFJ3046047.1"/>
    <property type="molecule type" value="Genomic_DNA"/>
</dbReference>
<evidence type="ECO:0000256" key="5">
    <source>
        <dbReference type="ARBA" id="ARBA00022989"/>
    </source>
</evidence>
<keyword evidence="9" id="KW-1185">Reference proteome</keyword>
<evidence type="ECO:0000256" key="7">
    <source>
        <dbReference type="SAM" id="Phobius"/>
    </source>
</evidence>
<comment type="subcellular location">
    <subcellularLocation>
        <location evidence="1">Cell inner membrane</location>
    </subcellularLocation>
</comment>
<sequence length="214" mass="23960">MELGESDHRMLASVRSAKQMGLLSCRTCHQIHVQSMEQLRCVQCGRKLQQRKTNSVTRSWMLLAAAMLAYFPAILFPITVIQTSAGKTNSAIISRVIDLWLAGDGLVALLMLATSVMFPLAKIVSLAVLLLSVERRSIWHLRKKTRLFRFLEIVSRWTMLDVFVVILLTSFVQAGNIAKIIPGPGILSFSAVVLLTMIASRTFDSRLLWDSLDE</sequence>
<evidence type="ECO:0000256" key="3">
    <source>
        <dbReference type="ARBA" id="ARBA00022519"/>
    </source>
</evidence>
<feature type="transmembrane region" description="Helical" evidence="7">
    <location>
        <begin position="60"/>
        <end position="85"/>
    </location>
</feature>
<keyword evidence="4 7" id="KW-0812">Transmembrane</keyword>
<dbReference type="PANTHER" id="PTHR30462">
    <property type="entry name" value="INTERMEMBRANE TRANSPORT PROTEIN PQIB-RELATED"/>
    <property type="match status" value="1"/>
</dbReference>
<accession>A0ABW8EX63</accession>
<keyword evidence="3" id="KW-0997">Cell inner membrane</keyword>
<evidence type="ECO:0000256" key="6">
    <source>
        <dbReference type="ARBA" id="ARBA00023136"/>
    </source>
</evidence>
<keyword evidence="6 7" id="KW-0472">Membrane</keyword>
<name>A0ABW8EX63_9BURK</name>
<evidence type="ECO:0000313" key="8">
    <source>
        <dbReference type="EMBL" id="MFJ3046047.1"/>
    </source>
</evidence>
<dbReference type="RefSeq" id="WP_402699949.1">
    <property type="nucleotide sequence ID" value="NZ_JBIUZV010000004.1"/>
</dbReference>
<reference evidence="8 9" key="1">
    <citation type="submission" date="2024-10" db="EMBL/GenBank/DDBJ databases">
        <title>The Natural Products Discovery Center: Release of the First 8490 Sequenced Strains for Exploring Actinobacteria Biosynthetic Diversity.</title>
        <authorList>
            <person name="Kalkreuter E."/>
            <person name="Kautsar S.A."/>
            <person name="Yang D."/>
            <person name="Bader C.D."/>
            <person name="Teijaro C.N."/>
            <person name="Fluegel L."/>
            <person name="Davis C.M."/>
            <person name="Simpson J.R."/>
            <person name="Lauterbach L."/>
            <person name="Steele A.D."/>
            <person name="Gui C."/>
            <person name="Meng S."/>
            <person name="Li G."/>
            <person name="Viehrig K."/>
            <person name="Ye F."/>
            <person name="Su P."/>
            <person name="Kiefer A.F."/>
            <person name="Nichols A."/>
            <person name="Cepeda A.J."/>
            <person name="Yan W."/>
            <person name="Fan B."/>
            <person name="Jiang Y."/>
            <person name="Adhikari A."/>
            <person name="Zheng C.-J."/>
            <person name="Schuster L."/>
            <person name="Cowan T.M."/>
            <person name="Smanski M.J."/>
            <person name="Chevrette M.G."/>
            <person name="De Carvalho L.P.S."/>
            <person name="Shen B."/>
        </authorList>
    </citation>
    <scope>NUCLEOTIDE SEQUENCE [LARGE SCALE GENOMIC DNA]</scope>
    <source>
        <strain evidence="8 9">NPDC087045</strain>
    </source>
</reference>
<dbReference type="InterPro" id="IPR051800">
    <property type="entry name" value="PqiA-PqiB_transport"/>
</dbReference>
<gene>
    <name evidence="8" type="ORF">ACIPEN_09460</name>
</gene>
<organism evidence="8 9">
    <name type="scientific">Herbaspirillum chlorophenolicum</name>
    <dbReference type="NCBI Taxonomy" id="211589"/>
    <lineage>
        <taxon>Bacteria</taxon>
        <taxon>Pseudomonadati</taxon>
        <taxon>Pseudomonadota</taxon>
        <taxon>Betaproteobacteria</taxon>
        <taxon>Burkholderiales</taxon>
        <taxon>Oxalobacteraceae</taxon>
        <taxon>Herbaspirillum</taxon>
    </lineage>
</organism>
<keyword evidence="2" id="KW-1003">Cell membrane</keyword>
<dbReference type="Pfam" id="PF04403">
    <property type="entry name" value="PqiA"/>
    <property type="match status" value="1"/>
</dbReference>
<comment type="caution">
    <text evidence="8">The sequence shown here is derived from an EMBL/GenBank/DDBJ whole genome shotgun (WGS) entry which is preliminary data.</text>
</comment>
<keyword evidence="5 7" id="KW-1133">Transmembrane helix</keyword>
<feature type="transmembrane region" description="Helical" evidence="7">
    <location>
        <begin position="105"/>
        <end position="133"/>
    </location>
</feature>
<proteinExistence type="predicted"/>